<evidence type="ECO:0000259" key="1">
    <source>
        <dbReference type="Pfam" id="PF00535"/>
    </source>
</evidence>
<dbReference type="EMBL" id="NRSD01000009">
    <property type="protein sequence ID" value="MBK1645079.1"/>
    <property type="molecule type" value="Genomic_DNA"/>
</dbReference>
<organism evidence="2 3">
    <name type="scientific">Thiocapsa imhoffii</name>
    <dbReference type="NCBI Taxonomy" id="382777"/>
    <lineage>
        <taxon>Bacteria</taxon>
        <taxon>Pseudomonadati</taxon>
        <taxon>Pseudomonadota</taxon>
        <taxon>Gammaproteobacteria</taxon>
        <taxon>Chromatiales</taxon>
        <taxon>Chromatiaceae</taxon>
        <taxon>Thiocapsa</taxon>
    </lineage>
</organism>
<dbReference type="InterPro" id="IPR001173">
    <property type="entry name" value="Glyco_trans_2-like"/>
</dbReference>
<dbReference type="Proteomes" id="UP001138802">
    <property type="component" value="Unassembled WGS sequence"/>
</dbReference>
<dbReference type="Pfam" id="PF00535">
    <property type="entry name" value="Glycos_transf_2"/>
    <property type="match status" value="1"/>
</dbReference>
<name>A0A9X1B8M9_9GAMM</name>
<accession>A0A9X1B8M9</accession>
<evidence type="ECO:0000313" key="2">
    <source>
        <dbReference type="EMBL" id="MBK1645079.1"/>
    </source>
</evidence>
<dbReference type="SUPFAM" id="SSF53448">
    <property type="entry name" value="Nucleotide-diphospho-sugar transferases"/>
    <property type="match status" value="1"/>
</dbReference>
<dbReference type="PANTHER" id="PTHR43685">
    <property type="entry name" value="GLYCOSYLTRANSFERASE"/>
    <property type="match status" value="1"/>
</dbReference>
<dbReference type="RefSeq" id="WP_200387886.1">
    <property type="nucleotide sequence ID" value="NZ_NRSD01000009.1"/>
</dbReference>
<dbReference type="InterPro" id="IPR029044">
    <property type="entry name" value="Nucleotide-diphossugar_trans"/>
</dbReference>
<gene>
    <name evidence="2" type="ORF">CKO25_10525</name>
</gene>
<dbReference type="CDD" id="cd00761">
    <property type="entry name" value="Glyco_tranf_GTA_type"/>
    <property type="match status" value="1"/>
</dbReference>
<reference evidence="2 3" key="1">
    <citation type="journal article" date="2020" name="Microorganisms">
        <title>Osmotic Adaptation and Compatible Solute Biosynthesis of Phototrophic Bacteria as Revealed from Genome Analyses.</title>
        <authorList>
            <person name="Imhoff J.F."/>
            <person name="Rahn T."/>
            <person name="Kunzel S."/>
            <person name="Keller A."/>
            <person name="Neulinger S.C."/>
        </authorList>
    </citation>
    <scope>NUCLEOTIDE SEQUENCE [LARGE SCALE GENOMIC DNA]</scope>
    <source>
        <strain evidence="2 3">DSM 21303</strain>
    </source>
</reference>
<comment type="caution">
    <text evidence="2">The sequence shown here is derived from an EMBL/GenBank/DDBJ whole genome shotgun (WGS) entry which is preliminary data.</text>
</comment>
<dbReference type="Gene3D" id="3.90.550.10">
    <property type="entry name" value="Spore Coat Polysaccharide Biosynthesis Protein SpsA, Chain A"/>
    <property type="match status" value="1"/>
</dbReference>
<keyword evidence="3" id="KW-1185">Reference proteome</keyword>
<dbReference type="AlphaFoldDB" id="A0A9X1B8M9"/>
<dbReference type="PANTHER" id="PTHR43685:SF11">
    <property type="entry name" value="GLYCOSYLTRANSFERASE TAGX-RELATED"/>
    <property type="match status" value="1"/>
</dbReference>
<feature type="domain" description="Glycosyltransferase 2-like" evidence="1">
    <location>
        <begin position="10"/>
        <end position="132"/>
    </location>
</feature>
<proteinExistence type="predicted"/>
<sequence length="336" mass="38023">MSRVISDLVSTIIPVYNRASMLLEAVDSVLAQTWRPIEIIIVDDGSTDDTPATVMGLVAQHPDIVKTVRITNSGPGPAREAGLCLARGEFIQYLDSDDRLLPEKFERQVKALRDHPGCGIAYGRTRLIDGGGKVLRTPFKWTGREFDYLFPALLVDRWWCTHTPLYRRTLTDMIGAWSDLRWSQDWEYDARAGALRTKLVSCHADVSEHRMHDEPRQTGHGRWLAPLDRVRFFDQLSVCAQAAGIGSASIEMRHYVRWLFHNVRECGQLGDAEAARDLFDLALRASERPGIDLRAYGLFARIVGWERAARGSERLRALVRRKSGMDSISLSWMETS</sequence>
<dbReference type="InterPro" id="IPR050834">
    <property type="entry name" value="Glycosyltransf_2"/>
</dbReference>
<protein>
    <recommendedName>
        <fullName evidence="1">Glycosyltransferase 2-like domain-containing protein</fullName>
    </recommendedName>
</protein>
<evidence type="ECO:0000313" key="3">
    <source>
        <dbReference type="Proteomes" id="UP001138802"/>
    </source>
</evidence>